<protein>
    <submittedName>
        <fullName evidence="2">Uncharacterized protein</fullName>
    </submittedName>
</protein>
<organism evidence="2 3">
    <name type="scientific">Drechmeria coniospora</name>
    <name type="common">Nematophagous fungus</name>
    <name type="synonym">Meria coniospora</name>
    <dbReference type="NCBI Taxonomy" id="98403"/>
    <lineage>
        <taxon>Eukaryota</taxon>
        <taxon>Fungi</taxon>
        <taxon>Dikarya</taxon>
        <taxon>Ascomycota</taxon>
        <taxon>Pezizomycotina</taxon>
        <taxon>Sordariomycetes</taxon>
        <taxon>Hypocreomycetidae</taxon>
        <taxon>Hypocreales</taxon>
        <taxon>Ophiocordycipitaceae</taxon>
        <taxon>Drechmeria</taxon>
    </lineage>
</organism>
<sequence>MSLRIRIGRIAVGSALFATASAGVYAALVCGQLSATRRRRITSTDHVPESFAKSDAVTRLVNPRGNVAWGDSRSVTLRISSTRGRLLRDEELLARFLKAFFAGSVFAPERIALSLLRPSVGSFPGEPAPCPSSEGCHVHPRPRGLDSPSAPSVWDPAELSDQKPPPPGTVLFGTFQLAAMHLADAEDGPAESTLDVLYGNGQGRFAGCHRFSIWRETAADGDTDLWLRLSCVTCNPTVDRPLRPSFMWWFHKAYAMLLFRDAVGSVQRSL</sequence>
<dbReference type="RefSeq" id="XP_040660182.1">
    <property type="nucleotide sequence ID" value="XM_040799299.1"/>
</dbReference>
<evidence type="ECO:0000313" key="3">
    <source>
        <dbReference type="Proteomes" id="UP000076580"/>
    </source>
</evidence>
<dbReference type="EMBL" id="LAYC01000001">
    <property type="protein sequence ID" value="KYK60830.1"/>
    <property type="molecule type" value="Genomic_DNA"/>
</dbReference>
<keyword evidence="3" id="KW-1185">Reference proteome</keyword>
<accession>A0A151GUS7</accession>
<name>A0A151GUS7_DRECN</name>
<dbReference type="GeneID" id="63714611"/>
<proteinExistence type="predicted"/>
<reference evidence="2 3" key="1">
    <citation type="journal article" date="2016" name="Sci. Rep.">
        <title>Insights into Adaptations to a Near-Obligate Nematode Endoparasitic Lifestyle from the Finished Genome of Drechmeria coniospora.</title>
        <authorList>
            <person name="Zhang L."/>
            <person name="Zhou Z."/>
            <person name="Guo Q."/>
            <person name="Fokkens L."/>
            <person name="Miskei M."/>
            <person name="Pocsi I."/>
            <person name="Zhang W."/>
            <person name="Chen M."/>
            <person name="Wang L."/>
            <person name="Sun Y."/>
            <person name="Donzelli B.G."/>
            <person name="Gibson D.M."/>
            <person name="Nelson D.R."/>
            <person name="Luo J.G."/>
            <person name="Rep M."/>
            <person name="Liu H."/>
            <person name="Yang S."/>
            <person name="Wang J."/>
            <person name="Krasnoff S.B."/>
            <person name="Xu Y."/>
            <person name="Molnar I."/>
            <person name="Lin M."/>
        </authorList>
    </citation>
    <scope>NUCLEOTIDE SEQUENCE [LARGE SCALE GENOMIC DNA]</scope>
    <source>
        <strain evidence="2 3">ARSEF 6962</strain>
    </source>
</reference>
<dbReference type="AlphaFoldDB" id="A0A151GUS7"/>
<dbReference type="Proteomes" id="UP000076580">
    <property type="component" value="Chromosome 01"/>
</dbReference>
<comment type="caution">
    <text evidence="2">The sequence shown here is derived from an EMBL/GenBank/DDBJ whole genome shotgun (WGS) entry which is preliminary data.</text>
</comment>
<evidence type="ECO:0000313" key="2">
    <source>
        <dbReference type="EMBL" id="KYK60830.1"/>
    </source>
</evidence>
<dbReference type="STRING" id="98403.A0A151GUS7"/>
<feature type="region of interest" description="Disordered" evidence="1">
    <location>
        <begin position="126"/>
        <end position="165"/>
    </location>
</feature>
<dbReference type="InParanoid" id="A0A151GUS7"/>
<gene>
    <name evidence="2" type="ORF">DCS_01968</name>
</gene>
<evidence type="ECO:0000256" key="1">
    <source>
        <dbReference type="SAM" id="MobiDB-lite"/>
    </source>
</evidence>